<proteinExistence type="predicted"/>
<sequence>MGLINRAVIRSLWGGQHVDWSYLGSCGASGGVLVMWDTRVVNKMEETVERFSVSCLIDLPLQGGTFTWSNSREVASKARLDRFLFFPDWEDKFPTIFQRRMSRLCSDHFPIVLKGGSFQRGSMLFRFENMWLKDEGFVDRVRSWWDSYQVHGAPSFILANKLKLLKNDLKRWNVEVFGLVEVRIKKLWKDPSVLENMEES</sequence>
<organism evidence="1 2">
    <name type="scientific">Quercus rubra</name>
    <name type="common">Northern red oak</name>
    <name type="synonym">Quercus borealis</name>
    <dbReference type="NCBI Taxonomy" id="3512"/>
    <lineage>
        <taxon>Eukaryota</taxon>
        <taxon>Viridiplantae</taxon>
        <taxon>Streptophyta</taxon>
        <taxon>Embryophyta</taxon>
        <taxon>Tracheophyta</taxon>
        <taxon>Spermatophyta</taxon>
        <taxon>Magnoliopsida</taxon>
        <taxon>eudicotyledons</taxon>
        <taxon>Gunneridae</taxon>
        <taxon>Pentapetalae</taxon>
        <taxon>rosids</taxon>
        <taxon>fabids</taxon>
        <taxon>Fagales</taxon>
        <taxon>Fagaceae</taxon>
        <taxon>Quercus</taxon>
    </lineage>
</organism>
<name>A0AAN7I8R8_QUERU</name>
<dbReference type="Gene3D" id="3.60.10.10">
    <property type="entry name" value="Endonuclease/exonuclease/phosphatase"/>
    <property type="match status" value="1"/>
</dbReference>
<reference evidence="1 2" key="1">
    <citation type="journal article" date="2023" name="G3 (Bethesda)">
        <title>A haplotype-resolved chromosome-scale genome for Quercus rubra L. provides insights into the genetics of adaptive traits for red oak species.</title>
        <authorList>
            <person name="Kapoor B."/>
            <person name="Jenkins J."/>
            <person name="Schmutz J."/>
            <person name="Zhebentyayeva T."/>
            <person name="Kuelheim C."/>
            <person name="Coggeshall M."/>
            <person name="Heim C."/>
            <person name="Lasky J.R."/>
            <person name="Leites L."/>
            <person name="Islam-Faridi N."/>
            <person name="Romero-Severson J."/>
            <person name="DeLeo V.L."/>
            <person name="Lucas S.M."/>
            <person name="Lazic D."/>
            <person name="Gailing O."/>
            <person name="Carlson J."/>
            <person name="Staton M."/>
        </authorList>
    </citation>
    <scope>NUCLEOTIDE SEQUENCE [LARGE SCALE GENOMIC DNA]</scope>
    <source>
        <strain evidence="1">Pseudo-F2</strain>
    </source>
</reference>
<comment type="caution">
    <text evidence="1">The sequence shown here is derived from an EMBL/GenBank/DDBJ whole genome shotgun (WGS) entry which is preliminary data.</text>
</comment>
<dbReference type="SUPFAM" id="SSF56219">
    <property type="entry name" value="DNase I-like"/>
    <property type="match status" value="1"/>
</dbReference>
<dbReference type="Proteomes" id="UP001324115">
    <property type="component" value="Unassembled WGS sequence"/>
</dbReference>
<dbReference type="PANTHER" id="PTHR33710:SF64">
    <property type="entry name" value="ENDONUCLEASE_EXONUCLEASE_PHOSPHATASE DOMAIN-CONTAINING PROTEIN"/>
    <property type="match status" value="1"/>
</dbReference>
<dbReference type="InterPro" id="IPR036691">
    <property type="entry name" value="Endo/exonu/phosph_ase_sf"/>
</dbReference>
<gene>
    <name evidence="1" type="ORF">RGQ29_008482</name>
</gene>
<dbReference type="AlphaFoldDB" id="A0AAN7I8R8"/>
<evidence type="ECO:0008006" key="3">
    <source>
        <dbReference type="Google" id="ProtNLM"/>
    </source>
</evidence>
<evidence type="ECO:0000313" key="2">
    <source>
        <dbReference type="Proteomes" id="UP001324115"/>
    </source>
</evidence>
<protein>
    <recommendedName>
        <fullName evidence="3">Reverse transcriptase</fullName>
    </recommendedName>
</protein>
<evidence type="ECO:0000313" key="1">
    <source>
        <dbReference type="EMBL" id="KAK4559257.1"/>
    </source>
</evidence>
<keyword evidence="2" id="KW-1185">Reference proteome</keyword>
<dbReference type="PANTHER" id="PTHR33710">
    <property type="entry name" value="BNAC02G09200D PROTEIN"/>
    <property type="match status" value="1"/>
</dbReference>
<dbReference type="EMBL" id="JAXUIC010000012">
    <property type="protein sequence ID" value="KAK4559257.1"/>
    <property type="molecule type" value="Genomic_DNA"/>
</dbReference>
<accession>A0AAN7I8R8</accession>